<evidence type="ECO:0000256" key="2">
    <source>
        <dbReference type="ARBA" id="ARBA00022603"/>
    </source>
</evidence>
<name>X1FPS3_9ZZZZ</name>
<dbReference type="Pfam" id="PF02007">
    <property type="entry name" value="MtrH"/>
    <property type="match status" value="1"/>
</dbReference>
<evidence type="ECO:0000256" key="1">
    <source>
        <dbReference type="ARBA" id="ARBA00006230"/>
    </source>
</evidence>
<evidence type="ECO:0000256" key="3">
    <source>
        <dbReference type="ARBA" id="ARBA00022679"/>
    </source>
</evidence>
<keyword evidence="3" id="KW-0808">Transferase</keyword>
<organism evidence="4">
    <name type="scientific">marine sediment metagenome</name>
    <dbReference type="NCBI Taxonomy" id="412755"/>
    <lineage>
        <taxon>unclassified sequences</taxon>
        <taxon>metagenomes</taxon>
        <taxon>ecological metagenomes</taxon>
    </lineage>
</organism>
<feature type="non-terminal residue" evidence="4">
    <location>
        <position position="239"/>
    </location>
</feature>
<dbReference type="EMBL" id="BARU01006620">
    <property type="protein sequence ID" value="GAH34500.1"/>
    <property type="molecule type" value="Genomic_DNA"/>
</dbReference>
<dbReference type="AlphaFoldDB" id="X1FPS3"/>
<dbReference type="GO" id="GO:0032259">
    <property type="term" value="P:methylation"/>
    <property type="evidence" value="ECO:0007669"/>
    <property type="project" value="UniProtKB-KW"/>
</dbReference>
<proteinExistence type="inferred from homology"/>
<dbReference type="GO" id="GO:0006730">
    <property type="term" value="P:one-carbon metabolic process"/>
    <property type="evidence" value="ECO:0007669"/>
    <property type="project" value="InterPro"/>
</dbReference>
<protein>
    <recommendedName>
        <fullName evidence="5">Tetrahydromethanopterin S-methyltransferase subunit H</fullName>
    </recommendedName>
</protein>
<reference evidence="4" key="1">
    <citation type="journal article" date="2014" name="Front. Microbiol.">
        <title>High frequency of phylogenetically diverse reductive dehalogenase-homologous genes in deep subseafloor sedimentary metagenomes.</title>
        <authorList>
            <person name="Kawai M."/>
            <person name="Futagami T."/>
            <person name="Toyoda A."/>
            <person name="Takaki Y."/>
            <person name="Nishi S."/>
            <person name="Hori S."/>
            <person name="Arai W."/>
            <person name="Tsubouchi T."/>
            <person name="Morono Y."/>
            <person name="Uchiyama I."/>
            <person name="Ito T."/>
            <person name="Fujiyama A."/>
            <person name="Inagaki F."/>
            <person name="Takami H."/>
        </authorList>
    </citation>
    <scope>NUCLEOTIDE SEQUENCE</scope>
    <source>
        <strain evidence="4">Expedition CK06-06</strain>
    </source>
</reference>
<accession>X1FPS3</accession>
<dbReference type="GO" id="GO:0008168">
    <property type="term" value="F:methyltransferase activity"/>
    <property type="evidence" value="ECO:0007669"/>
    <property type="project" value="UniProtKB-KW"/>
</dbReference>
<evidence type="ECO:0008006" key="5">
    <source>
        <dbReference type="Google" id="ProtNLM"/>
    </source>
</evidence>
<comment type="similarity">
    <text evidence="1">Belongs to the MtrH family.</text>
</comment>
<keyword evidence="2" id="KW-0489">Methyltransferase</keyword>
<dbReference type="InterPro" id="IPR011005">
    <property type="entry name" value="Dihydropteroate_synth-like_sf"/>
</dbReference>
<dbReference type="SUPFAM" id="SSF51717">
    <property type="entry name" value="Dihydropteroate synthetase-like"/>
    <property type="match status" value="1"/>
</dbReference>
<dbReference type="Gene3D" id="3.20.20.20">
    <property type="entry name" value="Dihydropteroate synthase-like"/>
    <property type="match status" value="1"/>
</dbReference>
<comment type="caution">
    <text evidence="4">The sequence shown here is derived from an EMBL/GenBank/DDBJ whole genome shotgun (WGS) entry which is preliminary data.</text>
</comment>
<evidence type="ECO:0000313" key="4">
    <source>
        <dbReference type="EMBL" id="GAH34500.1"/>
    </source>
</evidence>
<sequence>MFQYNTKQKSYKIGKYYVGGDPRKTPTALAGTIFYLHQKKIFKDERNGKIDKIYAESLIKKQEEMADKTGLTPLLDVILSYEESIEPLLNFVFEVSDTPILVDAPHWEIKQPLIKYLIETGLDRQVIYNTITSSSFDEEFQSLSQTDIENFVLLPIESHYWTTEARMNVVDSLINRALSYDFKAYNFMIDTCLIDYTSLGIAMSTIEEIKNKYGYPAGTAGQNLADAWKNLIPKFGNIT</sequence>
<gene>
    <name evidence="4" type="ORF">S03H2_13029</name>
</gene>
<dbReference type="InterPro" id="IPR023467">
    <property type="entry name" value="MeTrfase_MtrH/MtxH"/>
</dbReference>